<reference evidence="3 4" key="1">
    <citation type="submission" date="2017-10" db="EMBL/GenBank/DDBJ databases">
        <title>Whole genome of Pedobacter ginsengisoli T01R-27 isolated from tomato rhizosphere.</title>
        <authorList>
            <person name="Weon H.-Y."/>
            <person name="Lee S.A."/>
            <person name="Sang M.K."/>
            <person name="Song J."/>
        </authorList>
    </citation>
    <scope>NUCLEOTIDE SEQUENCE [LARGE SCALE GENOMIC DNA]</scope>
    <source>
        <strain evidence="3 4">T01R-27</strain>
    </source>
</reference>
<dbReference type="RefSeq" id="WP_099438609.1">
    <property type="nucleotide sequence ID" value="NZ_CP024091.1"/>
</dbReference>
<dbReference type="PANTHER" id="PTHR11461:SF211">
    <property type="entry name" value="GH10112P-RELATED"/>
    <property type="match status" value="1"/>
</dbReference>
<dbReference type="PROSITE" id="PS00284">
    <property type="entry name" value="SERPIN"/>
    <property type="match status" value="1"/>
</dbReference>
<dbReference type="Proteomes" id="UP000223749">
    <property type="component" value="Chromosome"/>
</dbReference>
<dbReference type="InterPro" id="IPR023795">
    <property type="entry name" value="Serpin_CS"/>
</dbReference>
<proteinExistence type="inferred from homology"/>
<comment type="similarity">
    <text evidence="1">Belongs to the serpin family.</text>
</comment>
<dbReference type="SMART" id="SM00093">
    <property type="entry name" value="SERPIN"/>
    <property type="match status" value="1"/>
</dbReference>
<protein>
    <submittedName>
        <fullName evidence="3">Proteinase inhibitor I4 serpin</fullName>
    </submittedName>
</protein>
<dbReference type="KEGG" id="pgs:CPT03_09385"/>
<dbReference type="PANTHER" id="PTHR11461">
    <property type="entry name" value="SERINE PROTEASE INHIBITOR, SERPIN"/>
    <property type="match status" value="1"/>
</dbReference>
<dbReference type="GO" id="GO:0005615">
    <property type="term" value="C:extracellular space"/>
    <property type="evidence" value="ECO:0007669"/>
    <property type="project" value="InterPro"/>
</dbReference>
<dbReference type="SUPFAM" id="SSF56574">
    <property type="entry name" value="Serpins"/>
    <property type="match status" value="1"/>
</dbReference>
<dbReference type="OrthoDB" id="9764871at2"/>
<evidence type="ECO:0000313" key="4">
    <source>
        <dbReference type="Proteomes" id="UP000223749"/>
    </source>
</evidence>
<dbReference type="InterPro" id="IPR042178">
    <property type="entry name" value="Serpin_sf_1"/>
</dbReference>
<dbReference type="AlphaFoldDB" id="A0A2D1U4Z6"/>
<organism evidence="3 4">
    <name type="scientific">Pedobacter ginsengisoli</name>
    <dbReference type="NCBI Taxonomy" id="363852"/>
    <lineage>
        <taxon>Bacteria</taxon>
        <taxon>Pseudomonadati</taxon>
        <taxon>Bacteroidota</taxon>
        <taxon>Sphingobacteriia</taxon>
        <taxon>Sphingobacteriales</taxon>
        <taxon>Sphingobacteriaceae</taxon>
        <taxon>Pedobacter</taxon>
    </lineage>
</organism>
<keyword evidence="4" id="KW-1185">Reference proteome</keyword>
<evidence type="ECO:0000259" key="2">
    <source>
        <dbReference type="SMART" id="SM00093"/>
    </source>
</evidence>
<dbReference type="Gene3D" id="3.30.497.10">
    <property type="entry name" value="Antithrombin, subunit I, domain 2"/>
    <property type="match status" value="1"/>
</dbReference>
<evidence type="ECO:0000256" key="1">
    <source>
        <dbReference type="RuleBase" id="RU000411"/>
    </source>
</evidence>
<dbReference type="PROSITE" id="PS51257">
    <property type="entry name" value="PROKAR_LIPOPROTEIN"/>
    <property type="match status" value="1"/>
</dbReference>
<dbReference type="InterPro" id="IPR036186">
    <property type="entry name" value="Serpin_sf"/>
</dbReference>
<dbReference type="EMBL" id="CP024091">
    <property type="protein sequence ID" value="ATP56672.1"/>
    <property type="molecule type" value="Genomic_DNA"/>
</dbReference>
<gene>
    <name evidence="3" type="ORF">CPT03_09385</name>
</gene>
<accession>A0A2D1U4Z6</accession>
<sequence>MKKKYTLFLIIAAFIITATSCKKDNKTLDQGKDLILTAREQQKVEADNAFTFKLFKETLSSPIAGKNLMLSPLSVSIALGMTSNGSNGSTLEAIRNTMEFKDFTEAEVNSYYHKIVTELPQLDPKATLEIANSIWYTNNFTALPAFLKVNTDNYNAEVAGLDFSSPTAKDKINNWVNNRTHGKIPSIIDHISSDIVMFLINAVYFKSDWKYKFDKSKTAKSDFNLDANNKVQADFMVAKASVNYQSLQEASIYELPYGNEKYSMVIVLPGSATANINEFAGSITPAKWKGWMTGLIKTGMEIKMPKFKFSYEIKLNDQLEHLGMGIAFGKNGFADFTRINAAGKLQIDEVKHKTFIEVNESGTEAAAVTSVGIQLTSVQQPSAVLINRPFVYAIREMKTGLILFTGILSNPLLDK</sequence>
<dbReference type="CDD" id="cd19588">
    <property type="entry name" value="serpin_miropin-like"/>
    <property type="match status" value="1"/>
</dbReference>
<dbReference type="Pfam" id="PF00079">
    <property type="entry name" value="Serpin"/>
    <property type="match status" value="1"/>
</dbReference>
<evidence type="ECO:0000313" key="3">
    <source>
        <dbReference type="EMBL" id="ATP56672.1"/>
    </source>
</evidence>
<name>A0A2D1U4Z6_9SPHI</name>
<dbReference type="InterPro" id="IPR042185">
    <property type="entry name" value="Serpin_sf_2"/>
</dbReference>
<dbReference type="GO" id="GO:0004867">
    <property type="term" value="F:serine-type endopeptidase inhibitor activity"/>
    <property type="evidence" value="ECO:0007669"/>
    <property type="project" value="InterPro"/>
</dbReference>
<dbReference type="InterPro" id="IPR023796">
    <property type="entry name" value="Serpin_dom"/>
</dbReference>
<dbReference type="InterPro" id="IPR000215">
    <property type="entry name" value="Serpin_fam"/>
</dbReference>
<feature type="domain" description="Serpin" evidence="2">
    <location>
        <begin position="52"/>
        <end position="411"/>
    </location>
</feature>
<dbReference type="Gene3D" id="2.30.39.10">
    <property type="entry name" value="Alpha-1-antitrypsin, domain 1"/>
    <property type="match status" value="1"/>
</dbReference>